<evidence type="ECO:0008006" key="4">
    <source>
        <dbReference type="Google" id="ProtNLM"/>
    </source>
</evidence>
<feature type="transmembrane region" description="Helical" evidence="1">
    <location>
        <begin position="120"/>
        <end position="139"/>
    </location>
</feature>
<comment type="caution">
    <text evidence="2">The sequence shown here is derived from an EMBL/GenBank/DDBJ whole genome shotgun (WGS) entry which is preliminary data.</text>
</comment>
<organism evidence="2 3">
    <name type="scientific">Paramecium pentaurelia</name>
    <dbReference type="NCBI Taxonomy" id="43138"/>
    <lineage>
        <taxon>Eukaryota</taxon>
        <taxon>Sar</taxon>
        <taxon>Alveolata</taxon>
        <taxon>Ciliophora</taxon>
        <taxon>Intramacronucleata</taxon>
        <taxon>Oligohymenophorea</taxon>
        <taxon>Peniculida</taxon>
        <taxon>Parameciidae</taxon>
        <taxon>Paramecium</taxon>
    </lineage>
</organism>
<sequence length="167" mass="20287">MRKQENRRIEMIQQRKIRKNNKLNKEEQMLNSTVVLYDWLSKVRGEKKNKFIDFCFTSFLNFLEYLNTIIQQKDQLLLPKVGNIQIKRKKPVKNYLNKLQDYLIKNIIEWSIQNKYASQMGLQLVIFLCLCVMLLRIIVEKKVQQQYGQIIKQLLRIKIQYMLIYLL</sequence>
<dbReference type="Proteomes" id="UP000689195">
    <property type="component" value="Unassembled WGS sequence"/>
</dbReference>
<feature type="transmembrane region" description="Helical" evidence="1">
    <location>
        <begin position="51"/>
        <end position="70"/>
    </location>
</feature>
<keyword evidence="1" id="KW-1133">Transmembrane helix</keyword>
<keyword evidence="1" id="KW-0472">Membrane</keyword>
<reference evidence="2" key="1">
    <citation type="submission" date="2021-01" db="EMBL/GenBank/DDBJ databases">
        <authorList>
            <consortium name="Genoscope - CEA"/>
            <person name="William W."/>
        </authorList>
    </citation>
    <scope>NUCLEOTIDE SEQUENCE</scope>
</reference>
<dbReference type="EMBL" id="CAJJDO010000064">
    <property type="protein sequence ID" value="CAD8175817.1"/>
    <property type="molecule type" value="Genomic_DNA"/>
</dbReference>
<dbReference type="AlphaFoldDB" id="A0A8S1VFT2"/>
<evidence type="ECO:0000256" key="1">
    <source>
        <dbReference type="SAM" id="Phobius"/>
    </source>
</evidence>
<name>A0A8S1VFT2_9CILI</name>
<keyword evidence="1" id="KW-0812">Transmembrane</keyword>
<proteinExistence type="predicted"/>
<gene>
    <name evidence="2" type="ORF">PPENT_87.1.T0640027</name>
</gene>
<protein>
    <recommendedName>
        <fullName evidence="4">Transmembrane protein</fullName>
    </recommendedName>
</protein>
<evidence type="ECO:0000313" key="2">
    <source>
        <dbReference type="EMBL" id="CAD8175817.1"/>
    </source>
</evidence>
<evidence type="ECO:0000313" key="3">
    <source>
        <dbReference type="Proteomes" id="UP000689195"/>
    </source>
</evidence>
<accession>A0A8S1VFT2</accession>
<keyword evidence="3" id="KW-1185">Reference proteome</keyword>